<keyword evidence="3" id="KW-1185">Reference proteome</keyword>
<dbReference type="Proteomes" id="UP001180020">
    <property type="component" value="Unassembled WGS sequence"/>
</dbReference>
<reference evidence="2" key="2">
    <citation type="submission" date="2023-06" db="EMBL/GenBank/DDBJ databases">
        <authorList>
            <person name="Ma L."/>
            <person name="Liu K.-W."/>
            <person name="Li Z."/>
            <person name="Hsiao Y.-Y."/>
            <person name="Qi Y."/>
            <person name="Fu T."/>
            <person name="Tang G."/>
            <person name="Zhang D."/>
            <person name="Sun W.-H."/>
            <person name="Liu D.-K."/>
            <person name="Li Y."/>
            <person name="Chen G.-Z."/>
            <person name="Liu X.-D."/>
            <person name="Liao X.-Y."/>
            <person name="Jiang Y.-T."/>
            <person name="Yu X."/>
            <person name="Hao Y."/>
            <person name="Huang J."/>
            <person name="Zhao X.-W."/>
            <person name="Ke S."/>
            <person name="Chen Y.-Y."/>
            <person name="Wu W.-L."/>
            <person name="Hsu J.-L."/>
            <person name="Lin Y.-F."/>
            <person name="Huang M.-D."/>
            <person name="Li C.-Y."/>
            <person name="Huang L."/>
            <person name="Wang Z.-W."/>
            <person name="Zhao X."/>
            <person name="Zhong W.-Y."/>
            <person name="Peng D.-H."/>
            <person name="Ahmad S."/>
            <person name="Lan S."/>
            <person name="Zhang J.-S."/>
            <person name="Tsai W.-C."/>
            <person name="Van De Peer Y."/>
            <person name="Liu Z.-J."/>
        </authorList>
    </citation>
    <scope>NUCLEOTIDE SEQUENCE</scope>
    <source>
        <strain evidence="2">CP</strain>
        <tissue evidence="2">Leaves</tissue>
    </source>
</reference>
<accession>A0AAV9DNC4</accession>
<evidence type="ECO:0000313" key="3">
    <source>
        <dbReference type="Proteomes" id="UP001180020"/>
    </source>
</evidence>
<dbReference type="AlphaFoldDB" id="A0AAV9DNC4"/>
<gene>
    <name evidence="2" type="ORF">QJS10_CPB12g01587</name>
</gene>
<name>A0AAV9DNC4_ACOCL</name>
<dbReference type="EMBL" id="JAUJYO010000012">
    <property type="protein sequence ID" value="KAK1302431.1"/>
    <property type="molecule type" value="Genomic_DNA"/>
</dbReference>
<protein>
    <submittedName>
        <fullName evidence="2">Uncharacterized protein</fullName>
    </submittedName>
</protein>
<comment type="caution">
    <text evidence="2">The sequence shown here is derived from an EMBL/GenBank/DDBJ whole genome shotgun (WGS) entry which is preliminary data.</text>
</comment>
<feature type="compositionally biased region" description="Polar residues" evidence="1">
    <location>
        <begin position="22"/>
        <end position="31"/>
    </location>
</feature>
<proteinExistence type="predicted"/>
<evidence type="ECO:0000256" key="1">
    <source>
        <dbReference type="SAM" id="MobiDB-lite"/>
    </source>
</evidence>
<evidence type="ECO:0000313" key="2">
    <source>
        <dbReference type="EMBL" id="KAK1302431.1"/>
    </source>
</evidence>
<sequence length="80" mass="8765">MQAYVINSKRAVYLNPKISEGVKNNDTSPTSHLGRVAAGETSPSHERGTHGTDGSDEGTLMRPTKRIKRRKGIPHRAPPF</sequence>
<reference evidence="2" key="1">
    <citation type="journal article" date="2023" name="Nat. Commun.">
        <title>Diploid and tetraploid genomes of Acorus and the evolution of monocots.</title>
        <authorList>
            <person name="Ma L."/>
            <person name="Liu K.W."/>
            <person name="Li Z."/>
            <person name="Hsiao Y.Y."/>
            <person name="Qi Y."/>
            <person name="Fu T."/>
            <person name="Tang G.D."/>
            <person name="Zhang D."/>
            <person name="Sun W.H."/>
            <person name="Liu D.K."/>
            <person name="Li Y."/>
            <person name="Chen G.Z."/>
            <person name="Liu X.D."/>
            <person name="Liao X.Y."/>
            <person name="Jiang Y.T."/>
            <person name="Yu X."/>
            <person name="Hao Y."/>
            <person name="Huang J."/>
            <person name="Zhao X.W."/>
            <person name="Ke S."/>
            <person name="Chen Y.Y."/>
            <person name="Wu W.L."/>
            <person name="Hsu J.L."/>
            <person name="Lin Y.F."/>
            <person name="Huang M.D."/>
            <person name="Li C.Y."/>
            <person name="Huang L."/>
            <person name="Wang Z.W."/>
            <person name="Zhao X."/>
            <person name="Zhong W.Y."/>
            <person name="Peng D.H."/>
            <person name="Ahmad S."/>
            <person name="Lan S."/>
            <person name="Zhang J.S."/>
            <person name="Tsai W.C."/>
            <person name="Van de Peer Y."/>
            <person name="Liu Z.J."/>
        </authorList>
    </citation>
    <scope>NUCLEOTIDE SEQUENCE</scope>
    <source>
        <strain evidence="2">CP</strain>
    </source>
</reference>
<feature type="region of interest" description="Disordered" evidence="1">
    <location>
        <begin position="19"/>
        <end position="80"/>
    </location>
</feature>
<organism evidence="2 3">
    <name type="scientific">Acorus calamus</name>
    <name type="common">Sweet flag</name>
    <dbReference type="NCBI Taxonomy" id="4465"/>
    <lineage>
        <taxon>Eukaryota</taxon>
        <taxon>Viridiplantae</taxon>
        <taxon>Streptophyta</taxon>
        <taxon>Embryophyta</taxon>
        <taxon>Tracheophyta</taxon>
        <taxon>Spermatophyta</taxon>
        <taxon>Magnoliopsida</taxon>
        <taxon>Liliopsida</taxon>
        <taxon>Acoraceae</taxon>
        <taxon>Acorus</taxon>
    </lineage>
</organism>
<feature type="compositionally biased region" description="Basic residues" evidence="1">
    <location>
        <begin position="63"/>
        <end position="74"/>
    </location>
</feature>